<keyword evidence="3" id="KW-0282">Flagellum</keyword>
<name>A0A5R8Z0W0_9PSED</name>
<gene>
    <name evidence="3" type="ORF">FEM01_15170</name>
</gene>
<reference evidence="3 4" key="1">
    <citation type="submission" date="2019-05" db="EMBL/GenBank/DDBJ databases">
        <title>Pseudomonas sp. SC006 isolated from lettuce that can produce HBGAs.</title>
        <authorList>
            <person name="Wang D."/>
            <person name="Liao N."/>
            <person name="Liu D."/>
            <person name="Zhang Z."/>
            <person name="Zou S."/>
        </authorList>
    </citation>
    <scope>NUCLEOTIDE SEQUENCE [LARGE SCALE GENOMIC DNA]</scope>
    <source>
        <strain evidence="3 4">SC006</strain>
    </source>
</reference>
<evidence type="ECO:0000256" key="1">
    <source>
        <dbReference type="SAM" id="MobiDB-lite"/>
    </source>
</evidence>
<accession>A0A5R8Z0W0</accession>
<evidence type="ECO:0000313" key="4">
    <source>
        <dbReference type="Proteomes" id="UP000309819"/>
    </source>
</evidence>
<sequence>MTEINSLGAQSALSPQAAKANMTGELLRLMQPQPGLVADGETARAEVLSLRQVGQDYQMVLRITLSGGVQAQVQASASAPLPQGSQVSVTQTQSNELAVVIQNNKANNVATLTRLDTLQTPVGTLLQGKVVTTQALMQNPAQTASYRSLVTLLSSSQAGATLTIDSPRPLPVGSLLSAVVQGDQSLRFVPLSGRQDQLAVAQQLLNQQSQQASLPGLLDALQQIIRNADTGAELRASAERLLASLPDARQLSDPKTLAQSLNNSGTFLEAKLLQGGQAGNLAPDLKAQLIRLVAQLPTPPPGAGVNPALAASTLAQALPGFARSALGMLGQVTPRQLPGTFPLPSRLLQSLENAGDLQQLLRLAAAAVSRLQSHALSSLQQSGTLENGNLQTSWQTEVPIRHGQEFIPLQVKLQREETPEQQANREREREPREPAEALWRIELAFDLAPLGPLHVQAQLAQGRLSGQLWAEQPHTAQWIDSQLGSLRERLLARGLDVGDLQCHPGTPPQGPRTRLEQRWVDETA</sequence>
<evidence type="ECO:0000259" key="2">
    <source>
        <dbReference type="Pfam" id="PF02120"/>
    </source>
</evidence>
<dbReference type="Proteomes" id="UP000309819">
    <property type="component" value="Unassembled WGS sequence"/>
</dbReference>
<dbReference type="InterPro" id="IPR021136">
    <property type="entry name" value="Flagellar_hook_control-like_C"/>
</dbReference>
<protein>
    <submittedName>
        <fullName evidence="3">Flagellar hook-length control protein FliK</fullName>
    </submittedName>
</protein>
<keyword evidence="3" id="KW-0966">Cell projection</keyword>
<keyword evidence="4" id="KW-1185">Reference proteome</keyword>
<feature type="region of interest" description="Disordered" evidence="1">
    <location>
        <begin position="413"/>
        <end position="433"/>
    </location>
</feature>
<dbReference type="Gene3D" id="3.30.750.140">
    <property type="match status" value="1"/>
</dbReference>
<dbReference type="EMBL" id="VAUO01000006">
    <property type="protein sequence ID" value="TLP59231.1"/>
    <property type="molecule type" value="Genomic_DNA"/>
</dbReference>
<comment type="caution">
    <text evidence="3">The sequence shown here is derived from an EMBL/GenBank/DDBJ whole genome shotgun (WGS) entry which is preliminary data.</text>
</comment>
<evidence type="ECO:0000313" key="3">
    <source>
        <dbReference type="EMBL" id="TLP59231.1"/>
    </source>
</evidence>
<keyword evidence="3" id="KW-0969">Cilium</keyword>
<organism evidence="3 4">
    <name type="scientific">Pseudomonas mosselii</name>
    <dbReference type="NCBI Taxonomy" id="78327"/>
    <lineage>
        <taxon>Bacteria</taxon>
        <taxon>Pseudomonadati</taxon>
        <taxon>Pseudomonadota</taxon>
        <taxon>Gammaproteobacteria</taxon>
        <taxon>Pseudomonadales</taxon>
        <taxon>Pseudomonadaceae</taxon>
        <taxon>Pseudomonas</taxon>
    </lineage>
</organism>
<feature type="domain" description="Flagellar hook-length control protein-like C-terminal" evidence="2">
    <location>
        <begin position="433"/>
        <end position="510"/>
    </location>
</feature>
<feature type="compositionally biased region" description="Basic and acidic residues" evidence="1">
    <location>
        <begin position="513"/>
        <end position="524"/>
    </location>
</feature>
<dbReference type="OrthoDB" id="6113047at2"/>
<dbReference type="AlphaFoldDB" id="A0A5R8Z0W0"/>
<proteinExistence type="predicted"/>
<dbReference type="RefSeq" id="WP_138220296.1">
    <property type="nucleotide sequence ID" value="NZ_VAUO01000006.1"/>
</dbReference>
<dbReference type="Pfam" id="PF02120">
    <property type="entry name" value="Flg_hook"/>
    <property type="match status" value="1"/>
</dbReference>
<feature type="region of interest" description="Disordered" evidence="1">
    <location>
        <begin position="501"/>
        <end position="524"/>
    </location>
</feature>
<dbReference type="InterPro" id="IPR038610">
    <property type="entry name" value="FliK-like_C_sf"/>
</dbReference>